<evidence type="ECO:0000313" key="4">
    <source>
        <dbReference type="Proteomes" id="UP000601435"/>
    </source>
</evidence>
<keyword evidence="1" id="KW-1133">Transmembrane helix</keyword>
<reference evidence="3" key="1">
    <citation type="submission" date="2021-02" db="EMBL/GenBank/DDBJ databases">
        <authorList>
            <person name="Dougan E. K."/>
            <person name="Rhodes N."/>
            <person name="Thang M."/>
            <person name="Chan C."/>
        </authorList>
    </citation>
    <scope>NUCLEOTIDE SEQUENCE</scope>
</reference>
<dbReference type="SUPFAM" id="SSF56219">
    <property type="entry name" value="DNase I-like"/>
    <property type="match status" value="1"/>
</dbReference>
<gene>
    <name evidence="3" type="primary">INP53</name>
    <name evidence="3" type="ORF">SNEC2469_LOCUS6487</name>
</gene>
<feature type="domain" description="Inositol polyphosphate-related phosphatase" evidence="2">
    <location>
        <begin position="617"/>
        <end position="777"/>
    </location>
</feature>
<accession>A0A812MQ29</accession>
<comment type="caution">
    <text evidence="3">The sequence shown here is derived from an EMBL/GenBank/DDBJ whole genome shotgun (WGS) entry which is preliminary data.</text>
</comment>
<dbReference type="EMBL" id="CAJNJA010011344">
    <property type="protein sequence ID" value="CAE7270916.1"/>
    <property type="molecule type" value="Genomic_DNA"/>
</dbReference>
<name>A0A812MQ29_9DINO</name>
<sequence>MCLVHNSVQLLLHDCRVPELCDWFQVVLPAGVAHAGLKPQHQDADFHVRKPGISMNVAVRCNLLAFSFAFALAAAATPLHVGTLTLALYVASILAYAGASCKSASRKASAWRSGLETSDSVEVAEVAIASGTQWILICGGEPCRDIVGARLGARLELQPNALAFFSSGHFKLQSDFAPEAAVHQKPISRFPGVDLLQLQKVMQLDREAIDTLANFTTFLRCIDKKRLARNRSAPVDVVVVTSSYHVPRAKTIATLVLGSRGLSFHFAEAPAQGVEEKEDMARRSLREGSFRCARDALRALVWLLSSFEGATIVHVFAGDCLAGRKEVELAAAGLLAEGSKAPVYPGLEIRYPARDLPKDKKLACPGHVLLHGLCAPRPMEFFCGLFDAPPEPLHFVQPSEELLGYAEASTVVDVLDNDVVTRTALHALLVRNRLRPTEAAVFILGHGDCCGTRRELLLAVPLCTNLVVELCRVPPSTQARPDGQVFLVLDGLVEGFGSQKRVEKTGKGIRLTPEEFAGCLEELHSTAHSHRYFFPSKETNHDWIYSYGVDRLPLAVQKASQPMWQRKKPDKMTSLIFQDTHISMLVEPHISWKKIQPFLKERQTEFSEEARRSIMTVTFNCASSQKPMAHDIHNFFVEGEPLPDIIFVALQETCPLALAIDVTEIASAQYHKAWSSAVTAAVKHRGEYRLLADYAMVGLQLLLYVLDDLAPKVSQTCWGSARCGTLGAGNKGAVAFGLVMGSTSFCFVNSHLAAGESTSSSQERSQDFDYIIQTLRLTGISANCTVGPVDVRDSRISHRKSWRKPSCVP</sequence>
<dbReference type="InterPro" id="IPR000300">
    <property type="entry name" value="IPPc"/>
</dbReference>
<dbReference type="InterPro" id="IPR046985">
    <property type="entry name" value="IP5"/>
</dbReference>
<evidence type="ECO:0000313" key="3">
    <source>
        <dbReference type="EMBL" id="CAE7270916.1"/>
    </source>
</evidence>
<dbReference type="Pfam" id="PF22669">
    <property type="entry name" value="Exo_endo_phos2"/>
    <property type="match status" value="1"/>
</dbReference>
<keyword evidence="1" id="KW-0812">Transmembrane</keyword>
<proteinExistence type="predicted"/>
<dbReference type="AlphaFoldDB" id="A0A812MQ29"/>
<protein>
    <submittedName>
        <fullName evidence="3">INP53 protein</fullName>
    </submittedName>
</protein>
<dbReference type="Proteomes" id="UP000601435">
    <property type="component" value="Unassembled WGS sequence"/>
</dbReference>
<dbReference type="GO" id="GO:0004439">
    <property type="term" value="F:phosphatidylinositol-4,5-bisphosphate 5-phosphatase activity"/>
    <property type="evidence" value="ECO:0007669"/>
    <property type="project" value="TreeGrafter"/>
</dbReference>
<keyword evidence="4" id="KW-1185">Reference proteome</keyword>
<dbReference type="GO" id="GO:0046856">
    <property type="term" value="P:phosphatidylinositol dephosphorylation"/>
    <property type="evidence" value="ECO:0007669"/>
    <property type="project" value="InterPro"/>
</dbReference>
<feature type="transmembrane region" description="Helical" evidence="1">
    <location>
        <begin position="57"/>
        <end position="75"/>
    </location>
</feature>
<dbReference type="InterPro" id="IPR036691">
    <property type="entry name" value="Endo/exonu/phosph_ase_sf"/>
</dbReference>
<evidence type="ECO:0000259" key="2">
    <source>
        <dbReference type="Pfam" id="PF22669"/>
    </source>
</evidence>
<evidence type="ECO:0000256" key="1">
    <source>
        <dbReference type="SAM" id="Phobius"/>
    </source>
</evidence>
<dbReference type="PANTHER" id="PTHR11200">
    <property type="entry name" value="INOSITOL 5-PHOSPHATASE"/>
    <property type="match status" value="1"/>
</dbReference>
<dbReference type="OrthoDB" id="405996at2759"/>
<keyword evidence="1" id="KW-0472">Membrane</keyword>
<organism evidence="3 4">
    <name type="scientific">Symbiodinium necroappetens</name>
    <dbReference type="NCBI Taxonomy" id="1628268"/>
    <lineage>
        <taxon>Eukaryota</taxon>
        <taxon>Sar</taxon>
        <taxon>Alveolata</taxon>
        <taxon>Dinophyceae</taxon>
        <taxon>Suessiales</taxon>
        <taxon>Symbiodiniaceae</taxon>
        <taxon>Symbiodinium</taxon>
    </lineage>
</organism>
<dbReference type="Gene3D" id="3.60.10.10">
    <property type="entry name" value="Endonuclease/exonuclease/phosphatase"/>
    <property type="match status" value="1"/>
</dbReference>